<feature type="repeat" description="WD" evidence="3">
    <location>
        <begin position="958"/>
        <end position="999"/>
    </location>
</feature>
<dbReference type="InterPro" id="IPR020472">
    <property type="entry name" value="WD40_PAC1"/>
</dbReference>
<evidence type="ECO:0000256" key="2">
    <source>
        <dbReference type="ARBA" id="ARBA00022737"/>
    </source>
</evidence>
<dbReference type="InterPro" id="IPR027417">
    <property type="entry name" value="P-loop_NTPase"/>
</dbReference>
<feature type="repeat" description="WD" evidence="3">
    <location>
        <begin position="792"/>
        <end position="823"/>
    </location>
</feature>
<dbReference type="PROSITE" id="PS50082">
    <property type="entry name" value="WD_REPEATS_2"/>
    <property type="match status" value="8"/>
</dbReference>
<dbReference type="PANTHER" id="PTHR44019">
    <property type="entry name" value="WD REPEAT-CONTAINING PROTEIN 55"/>
    <property type="match status" value="1"/>
</dbReference>
<dbReference type="Pfam" id="PF00400">
    <property type="entry name" value="WD40"/>
    <property type="match status" value="9"/>
</dbReference>
<protein>
    <submittedName>
        <fullName evidence="5">WD40-repeat-containing domain protein</fullName>
    </submittedName>
</protein>
<dbReference type="SUPFAM" id="SSF50978">
    <property type="entry name" value="WD40 repeat-like"/>
    <property type="match status" value="2"/>
</dbReference>
<dbReference type="SUPFAM" id="SSF52540">
    <property type="entry name" value="P-loop containing nucleoside triphosphate hydrolases"/>
    <property type="match status" value="1"/>
</dbReference>
<feature type="repeat" description="WD" evidence="3">
    <location>
        <begin position="832"/>
        <end position="863"/>
    </location>
</feature>
<accession>A0AAD7NMW9</accession>
<evidence type="ECO:0000256" key="1">
    <source>
        <dbReference type="ARBA" id="ARBA00022574"/>
    </source>
</evidence>
<proteinExistence type="predicted"/>
<dbReference type="PROSITE" id="PS00678">
    <property type="entry name" value="WD_REPEATS_1"/>
    <property type="match status" value="4"/>
</dbReference>
<reference evidence="5" key="1">
    <citation type="submission" date="2023-03" db="EMBL/GenBank/DDBJ databases">
        <title>Massive genome expansion in bonnet fungi (Mycena s.s.) driven by repeated elements and novel gene families across ecological guilds.</title>
        <authorList>
            <consortium name="Lawrence Berkeley National Laboratory"/>
            <person name="Harder C.B."/>
            <person name="Miyauchi S."/>
            <person name="Viragh M."/>
            <person name="Kuo A."/>
            <person name="Thoen E."/>
            <person name="Andreopoulos B."/>
            <person name="Lu D."/>
            <person name="Skrede I."/>
            <person name="Drula E."/>
            <person name="Henrissat B."/>
            <person name="Morin E."/>
            <person name="Kohler A."/>
            <person name="Barry K."/>
            <person name="LaButti K."/>
            <person name="Morin E."/>
            <person name="Salamov A."/>
            <person name="Lipzen A."/>
            <person name="Mereny Z."/>
            <person name="Hegedus B."/>
            <person name="Baldrian P."/>
            <person name="Stursova M."/>
            <person name="Weitz H."/>
            <person name="Taylor A."/>
            <person name="Grigoriev I.V."/>
            <person name="Nagy L.G."/>
            <person name="Martin F."/>
            <person name="Kauserud H."/>
        </authorList>
    </citation>
    <scope>NUCLEOTIDE SEQUENCE</scope>
    <source>
        <strain evidence="5">CBHHK182m</strain>
    </source>
</reference>
<dbReference type="Gene3D" id="3.40.50.300">
    <property type="entry name" value="P-loop containing nucleotide triphosphate hydrolases"/>
    <property type="match status" value="1"/>
</dbReference>
<dbReference type="Proteomes" id="UP001215598">
    <property type="component" value="Unassembled WGS sequence"/>
</dbReference>
<organism evidence="5 6">
    <name type="scientific">Mycena metata</name>
    <dbReference type="NCBI Taxonomy" id="1033252"/>
    <lineage>
        <taxon>Eukaryota</taxon>
        <taxon>Fungi</taxon>
        <taxon>Dikarya</taxon>
        <taxon>Basidiomycota</taxon>
        <taxon>Agaricomycotina</taxon>
        <taxon>Agaricomycetes</taxon>
        <taxon>Agaricomycetidae</taxon>
        <taxon>Agaricales</taxon>
        <taxon>Marasmiineae</taxon>
        <taxon>Mycenaceae</taxon>
        <taxon>Mycena</taxon>
    </lineage>
</organism>
<sequence>MGMDRIERLTEVLVEVSHNAKLMSSRGIFKRILTYNRDEQWLRQRIQTMSWSIRNFTAETTLSLEFALHEHARYVQHATEVTHDIVGATYKAVQKLTIDQGIRDGHPSHASKAAFNSVEREACSNSTREEVLSQIFEWIHGDSEQTPSRFDSQSAKVNSQVFWINGPAGTGKTTIAYTIAKKCKDSNVDLLGASFFCSRDDTECSDPCIIFPTISYQLGIFNPLFGAEVSKVLSAKPDIIYASVHYQLQELLVKPLAQVRDSFQCCIIILDALDECKDEKTISVVLSTLSHHMAELYPLKFLVTSRPESHIVLGFANTTLHHTTRRMVLHELKPSMVEHDIQVYLTSRLSVTKALYRVPGSWPSLESIRALVQLSAGLFVFAATSVKFIEDPFYSNPRDQLNLLLGNTTQVTGKSSPFERLDQLYTEILQRAHPNMFDQYRRELKTVLGCLLCVRNPISSLGLEKLLNLDKGRVREILLHLHSVVIVPDDDNQDIRLLHPSFFDFLTNPTRCLIPDFTVRPEQQHTVLALSCLCAMDELTRDPCHIGRPWLLNSEVVDLPQRITTYIPAHIRYATRHWAHHISASVLADIILDALKHFCTVHLLHWIELCSLLGELRHGLNSISYLRQVLLTSTHVDRETLTLLHDAEHIMQQFFPAISASALQVYHSALLFAPDGALIVEKFKQEMDLQVKTYNAAGQKWSLSDTVIDTEGSVFQALAFSPSGTQIVTGSHDGHVRLWDALSGVHLQTLDTIMSSITSVTFTSDGTGVIAGSSDGQIRLWDAHTGKKVWCYTGQSKPVECVAVSATGYIASGSQDTTIQLWDPERVSQITLEGHLAAVLSIAFSNSGTCIVSGSADQTVRIWHHTSFMTSKILRRYPEWVLSVAFSPDDSCIAAGCSDQGIWICDSSSGRNVRVLRGHNGRVVSVVFSSDGRYILSGSRDHTVRLWDIVSGAPILNLCGHSAWVTSIALSPTGTRVASGSEDRTLRIWDISDSTSFQVFKDSKIRNFILSPDGTHVASVLHGSVINIWDASHTGTRTLRGYCHYPAFLQFSSDNRFLVSLSENHLNLKVWTYEGDRHPYKLQGHAKWVTVIAFDPSSSHIASGSDDTTIRLWNTKTWMHVKTLHGHSDTVSHLAFSRDGSHITSRSLDNTIGVWDFESSMLLHRVHTNNPGSPSVLMERMALTEQSAPHQHYPKAKFCMMDNGWICRSTDGRRICWLPVALRPKAAIYMLQPGICITFEAKGGKQIIIDFSAYLPTFRVQQSI</sequence>
<evidence type="ECO:0000256" key="3">
    <source>
        <dbReference type="PROSITE-ProRule" id="PRU00221"/>
    </source>
</evidence>
<keyword evidence="2" id="KW-0677">Repeat</keyword>
<feature type="repeat" description="WD" evidence="3">
    <location>
        <begin position="916"/>
        <end position="957"/>
    </location>
</feature>
<dbReference type="InterPro" id="IPR001680">
    <property type="entry name" value="WD40_rpt"/>
</dbReference>
<dbReference type="Pfam" id="PF24883">
    <property type="entry name" value="NPHP3_N"/>
    <property type="match status" value="1"/>
</dbReference>
<dbReference type="InterPro" id="IPR050505">
    <property type="entry name" value="WDR55/POC1"/>
</dbReference>
<feature type="repeat" description="WD" evidence="3">
    <location>
        <begin position="1124"/>
        <end position="1165"/>
    </location>
</feature>
<gene>
    <name evidence="5" type="ORF">B0H16DRAFT_336993</name>
</gene>
<dbReference type="PANTHER" id="PTHR44019:SF8">
    <property type="entry name" value="POC1 CENTRIOLAR PROTEIN HOMOLOG"/>
    <property type="match status" value="1"/>
</dbReference>
<feature type="repeat" description="WD" evidence="3">
    <location>
        <begin position="750"/>
        <end position="791"/>
    </location>
</feature>
<dbReference type="Gene3D" id="2.130.10.10">
    <property type="entry name" value="YVTN repeat-like/Quinoprotein amine dehydrogenase"/>
    <property type="match status" value="3"/>
</dbReference>
<evidence type="ECO:0000313" key="5">
    <source>
        <dbReference type="EMBL" id="KAJ7767761.1"/>
    </source>
</evidence>
<comment type="caution">
    <text evidence="5">The sequence shown here is derived from an EMBL/GenBank/DDBJ whole genome shotgun (WGS) entry which is preliminary data.</text>
</comment>
<feature type="repeat" description="WD" evidence="3">
    <location>
        <begin position="1082"/>
        <end position="1123"/>
    </location>
</feature>
<evidence type="ECO:0000313" key="6">
    <source>
        <dbReference type="Proteomes" id="UP001215598"/>
    </source>
</evidence>
<dbReference type="CDD" id="cd00200">
    <property type="entry name" value="WD40"/>
    <property type="match status" value="2"/>
</dbReference>
<keyword evidence="6" id="KW-1185">Reference proteome</keyword>
<dbReference type="SMART" id="SM00320">
    <property type="entry name" value="WD40"/>
    <property type="match status" value="11"/>
</dbReference>
<dbReference type="InterPro" id="IPR019775">
    <property type="entry name" value="WD40_repeat_CS"/>
</dbReference>
<dbReference type="PROSITE" id="PS50294">
    <property type="entry name" value="WD_REPEATS_REGION"/>
    <property type="match status" value="8"/>
</dbReference>
<feature type="domain" description="Nephrocystin 3-like N-terminal" evidence="4">
    <location>
        <begin position="155"/>
        <end position="306"/>
    </location>
</feature>
<feature type="repeat" description="WD" evidence="3">
    <location>
        <begin position="708"/>
        <end position="749"/>
    </location>
</feature>
<dbReference type="InterPro" id="IPR056884">
    <property type="entry name" value="NPHP3-like_N"/>
</dbReference>
<evidence type="ECO:0000259" key="4">
    <source>
        <dbReference type="Pfam" id="PF24883"/>
    </source>
</evidence>
<dbReference type="InterPro" id="IPR036322">
    <property type="entry name" value="WD40_repeat_dom_sf"/>
</dbReference>
<keyword evidence="1 3" id="KW-0853">WD repeat</keyword>
<dbReference type="InterPro" id="IPR015943">
    <property type="entry name" value="WD40/YVTN_repeat-like_dom_sf"/>
</dbReference>
<name>A0AAD7NMW9_9AGAR</name>
<dbReference type="AlphaFoldDB" id="A0AAD7NMW9"/>
<dbReference type="EMBL" id="JARKIB010000021">
    <property type="protein sequence ID" value="KAJ7767761.1"/>
    <property type="molecule type" value="Genomic_DNA"/>
</dbReference>
<dbReference type="PRINTS" id="PR00320">
    <property type="entry name" value="GPROTEINBRPT"/>
</dbReference>